<name>A0A2D0S7D3_ICTPU</name>
<dbReference type="InterPro" id="IPR050127">
    <property type="entry name" value="Serine_Proteases_S1"/>
</dbReference>
<dbReference type="GO" id="GO:0004252">
    <property type="term" value="F:serine-type endopeptidase activity"/>
    <property type="evidence" value="ECO:0007669"/>
    <property type="project" value="UniProtKB-EC"/>
</dbReference>
<evidence type="ECO:0000313" key="20">
    <source>
        <dbReference type="RefSeq" id="XP_017338652.1"/>
    </source>
</evidence>
<evidence type="ECO:0000259" key="16">
    <source>
        <dbReference type="PROSITE" id="PS50026"/>
    </source>
</evidence>
<evidence type="ECO:0000256" key="7">
    <source>
        <dbReference type="ARBA" id="ARBA00022801"/>
    </source>
</evidence>
<evidence type="ECO:0000256" key="9">
    <source>
        <dbReference type="ARBA" id="ARBA00023157"/>
    </source>
</evidence>
<gene>
    <name evidence="20" type="primary">habp2</name>
</gene>
<sequence>MVALLLLLLSLQCFNQAATAADNKGLLLDLISDIAEGIIAAVNETDSEYEEESYGDITELNLDWLFGLFDEIDECDPNPCYNNGTCKNDGQGDFKCSCPFPFKGKRCQDVINVCKNVKCGRGECVRIENEPFYECKCIAPFQPPNCRRPSACNPSPCLNGGTCVKGRTRAKFHCKCPENYSGQFCQVGPNDCYEGDGSSYRGFVSETVSGENCLPWNSYLIMQFGPFGDDDDDDDVEDDGIGPHNYCRNPDGESQPWCFIRHKNKLRWNDCNVTRCPEPVSSTELTSVGEAKPTIKVEFSECGKPWPSRITPRIFGGRKSMPGAHPWQASLQIRLKNTTDGFNHYCGGILLNSCWVLTAAHCIDNTVEMQVSLGGVDLQKHEAADQTVEVEDYIMHENYTETDEALHNDIALLKLKAVSEDGLCARETRFVKAACLPPGPFPDGMKCSISGYGVTEKDESGSRQLLDTKVLLINQSRCMAPDVLGEVLDDSMLCAGRMQGGVDTCQGDSGGPLVCKQNDTHYIYGVVSWGDGCGKKNKPGVYARVTHFIDWINEKMHSI</sequence>
<evidence type="ECO:0000313" key="19">
    <source>
        <dbReference type="Proteomes" id="UP000221080"/>
    </source>
</evidence>
<evidence type="ECO:0000256" key="3">
    <source>
        <dbReference type="ARBA" id="ARBA00022536"/>
    </source>
</evidence>
<dbReference type="CDD" id="cd00190">
    <property type="entry name" value="Tryp_SPc"/>
    <property type="match status" value="1"/>
</dbReference>
<dbReference type="InterPro" id="IPR013806">
    <property type="entry name" value="Kringle-like"/>
</dbReference>
<feature type="domain" description="Kringle" evidence="17">
    <location>
        <begin position="191"/>
        <end position="276"/>
    </location>
</feature>
<dbReference type="SMART" id="SM00130">
    <property type="entry name" value="KR"/>
    <property type="match status" value="1"/>
</dbReference>
<dbReference type="PROSITE" id="PS50026">
    <property type="entry name" value="EGF_3"/>
    <property type="match status" value="2"/>
</dbReference>
<dbReference type="Pfam" id="PF00089">
    <property type="entry name" value="Trypsin"/>
    <property type="match status" value="1"/>
</dbReference>
<evidence type="ECO:0000256" key="2">
    <source>
        <dbReference type="ARBA" id="ARBA00022525"/>
    </source>
</evidence>
<dbReference type="CDD" id="cd00108">
    <property type="entry name" value="KR"/>
    <property type="match status" value="1"/>
</dbReference>
<dbReference type="AlphaFoldDB" id="A0A2D0S7D3"/>
<reference evidence="19" key="1">
    <citation type="journal article" date="2016" name="Nat. Commun.">
        <title>The channel catfish genome sequence provides insights into the evolution of scale formation in teleosts.</title>
        <authorList>
            <person name="Liu Z."/>
            <person name="Liu S."/>
            <person name="Yao J."/>
            <person name="Bao L."/>
            <person name="Zhang J."/>
            <person name="Li Y."/>
            <person name="Jiang C."/>
            <person name="Sun L."/>
            <person name="Wang R."/>
            <person name="Zhang Y."/>
            <person name="Zhou T."/>
            <person name="Zeng Q."/>
            <person name="Fu Q."/>
            <person name="Gao S."/>
            <person name="Li N."/>
            <person name="Koren S."/>
            <person name="Jiang Y."/>
            <person name="Zimin A."/>
            <person name="Xu P."/>
            <person name="Phillippy A.M."/>
            <person name="Geng X."/>
            <person name="Song L."/>
            <person name="Sun F."/>
            <person name="Li C."/>
            <person name="Wang X."/>
            <person name="Chen A."/>
            <person name="Jin Y."/>
            <person name="Yuan Z."/>
            <person name="Yang Y."/>
            <person name="Tan S."/>
            <person name="Peatman E."/>
            <person name="Lu J."/>
            <person name="Qin Z."/>
            <person name="Dunham R."/>
            <person name="Li Z."/>
            <person name="Sonstegard T."/>
            <person name="Feng J."/>
            <person name="Danzmann R.G."/>
            <person name="Schroeder S."/>
            <person name="Scheffler B."/>
            <person name="Duke M.V."/>
            <person name="Ballard L."/>
            <person name="Kucuktas H."/>
            <person name="Kaltenboeck L."/>
            <person name="Liu H."/>
            <person name="Armbruster J."/>
            <person name="Xie Y."/>
            <person name="Kirby M.L."/>
            <person name="Tian Y."/>
            <person name="Flanagan M.E."/>
            <person name="Mu W."/>
            <person name="Waldbieser G.C."/>
        </authorList>
    </citation>
    <scope>NUCLEOTIDE SEQUENCE [LARGE SCALE GENOMIC DNA]</scope>
    <source>
        <strain evidence="19">SDA103</strain>
    </source>
</reference>
<evidence type="ECO:0000256" key="12">
    <source>
        <dbReference type="PROSITE-ProRule" id="PRU00076"/>
    </source>
</evidence>
<dbReference type="InterPro" id="IPR018056">
    <property type="entry name" value="Kringle_CS"/>
</dbReference>
<dbReference type="PROSITE" id="PS00135">
    <property type="entry name" value="TRYPSIN_SER"/>
    <property type="match status" value="1"/>
</dbReference>
<accession>A0A2D0S7D3</accession>
<dbReference type="KEGG" id="ipu:124625942"/>
<protein>
    <recommendedName>
        <fullName evidence="11">trypsin</fullName>
        <ecNumber evidence="11">3.4.21.4</ecNumber>
    </recommendedName>
</protein>
<keyword evidence="9 12" id="KW-1015">Disulfide bond</keyword>
<dbReference type="PANTHER" id="PTHR24264:SF40">
    <property type="entry name" value="HYALURONAN-BINDING PROTEIN 2"/>
    <property type="match status" value="1"/>
</dbReference>
<evidence type="ECO:0000256" key="8">
    <source>
        <dbReference type="ARBA" id="ARBA00022825"/>
    </source>
</evidence>
<feature type="disulfide bond" evidence="12">
    <location>
        <begin position="157"/>
        <end position="174"/>
    </location>
</feature>
<feature type="disulfide bond" evidence="12">
    <location>
        <begin position="176"/>
        <end position="185"/>
    </location>
</feature>
<feature type="chain" id="PRO_5012858744" description="trypsin" evidence="15">
    <location>
        <begin position="21"/>
        <end position="559"/>
    </location>
</feature>
<dbReference type="InterPro" id="IPR000742">
    <property type="entry name" value="EGF"/>
</dbReference>
<organism evidence="19 20">
    <name type="scientific">Ictalurus punctatus</name>
    <name type="common">Channel catfish</name>
    <name type="synonym">Silurus punctatus</name>
    <dbReference type="NCBI Taxonomy" id="7998"/>
    <lineage>
        <taxon>Eukaryota</taxon>
        <taxon>Metazoa</taxon>
        <taxon>Chordata</taxon>
        <taxon>Craniata</taxon>
        <taxon>Vertebrata</taxon>
        <taxon>Euteleostomi</taxon>
        <taxon>Actinopterygii</taxon>
        <taxon>Neopterygii</taxon>
        <taxon>Teleostei</taxon>
        <taxon>Ostariophysi</taxon>
        <taxon>Siluriformes</taxon>
        <taxon>Ictaluridae</taxon>
        <taxon>Ictalurus</taxon>
    </lineage>
</organism>
<dbReference type="Pfam" id="PF00008">
    <property type="entry name" value="EGF"/>
    <property type="match status" value="2"/>
</dbReference>
<feature type="domain" description="EGF-like" evidence="16">
    <location>
        <begin position="148"/>
        <end position="186"/>
    </location>
</feature>
<dbReference type="InterPro" id="IPR000001">
    <property type="entry name" value="Kringle"/>
</dbReference>
<proteinExistence type="predicted"/>
<dbReference type="PROSITE" id="PS00022">
    <property type="entry name" value="EGF_1"/>
    <property type="match status" value="2"/>
</dbReference>
<keyword evidence="4 13" id="KW-0420">Kringle</keyword>
<dbReference type="PROSITE" id="PS50070">
    <property type="entry name" value="KRINGLE_2"/>
    <property type="match status" value="1"/>
</dbReference>
<dbReference type="Proteomes" id="UP000221080">
    <property type="component" value="Chromosome 13"/>
</dbReference>
<dbReference type="CTD" id="3026"/>
<dbReference type="Gene3D" id="2.40.20.10">
    <property type="entry name" value="Plasminogen Kringle 4"/>
    <property type="match status" value="1"/>
</dbReference>
<keyword evidence="6 15" id="KW-0732">Signal</keyword>
<keyword evidence="2" id="KW-0964">Secreted</keyword>
<keyword evidence="7 14" id="KW-0378">Hydrolase</keyword>
<dbReference type="SUPFAM" id="SSF57196">
    <property type="entry name" value="EGF/Laminin"/>
    <property type="match status" value="1"/>
</dbReference>
<dbReference type="PROSITE" id="PS01186">
    <property type="entry name" value="EGF_2"/>
    <property type="match status" value="2"/>
</dbReference>
<dbReference type="RefSeq" id="XP_017338652.1">
    <property type="nucleotide sequence ID" value="XM_017483163.3"/>
</dbReference>
<comment type="subcellular location">
    <subcellularLocation>
        <location evidence="1">Secreted</location>
        <location evidence="1">Extracellular space</location>
    </subcellularLocation>
</comment>
<dbReference type="SMART" id="SM00181">
    <property type="entry name" value="EGF"/>
    <property type="match status" value="3"/>
</dbReference>
<evidence type="ECO:0000256" key="13">
    <source>
        <dbReference type="PROSITE-ProRule" id="PRU00121"/>
    </source>
</evidence>
<feature type="disulfide bond" evidence="12">
    <location>
        <begin position="98"/>
        <end position="107"/>
    </location>
</feature>
<keyword evidence="19" id="KW-1185">Reference proteome</keyword>
<comment type="caution">
    <text evidence="12">Lacks conserved residue(s) required for the propagation of feature annotation.</text>
</comment>
<dbReference type="InterPro" id="IPR009003">
    <property type="entry name" value="Peptidase_S1_PA"/>
</dbReference>
<dbReference type="PRINTS" id="PR00722">
    <property type="entry name" value="CHYMOTRYPSIN"/>
</dbReference>
<dbReference type="InterPro" id="IPR001254">
    <property type="entry name" value="Trypsin_dom"/>
</dbReference>
<dbReference type="InterPro" id="IPR033116">
    <property type="entry name" value="TRYPSIN_SER"/>
</dbReference>
<dbReference type="InterPro" id="IPR001314">
    <property type="entry name" value="Peptidase_S1A"/>
</dbReference>
<dbReference type="Gene3D" id="2.40.10.10">
    <property type="entry name" value="Trypsin-like serine proteases"/>
    <property type="match status" value="1"/>
</dbReference>
<dbReference type="Pfam" id="PF00051">
    <property type="entry name" value="Kringle"/>
    <property type="match status" value="1"/>
</dbReference>
<dbReference type="InterPro" id="IPR001881">
    <property type="entry name" value="EGF-like_Ca-bd_dom"/>
</dbReference>
<keyword evidence="5 14" id="KW-0645">Protease</keyword>
<dbReference type="FunFam" id="2.40.10.10:FF:000069">
    <property type="entry name" value="Hyaluronan-binding protein 2"/>
    <property type="match status" value="1"/>
</dbReference>
<feature type="domain" description="EGF-like" evidence="16">
    <location>
        <begin position="71"/>
        <end position="108"/>
    </location>
</feature>
<dbReference type="PROSITE" id="PS50240">
    <property type="entry name" value="TRYPSIN_DOM"/>
    <property type="match status" value="1"/>
</dbReference>
<keyword evidence="8 14" id="KW-0720">Serine protease</keyword>
<keyword evidence="3 12" id="KW-0245">EGF-like domain</keyword>
<dbReference type="EC" id="3.4.21.4" evidence="11"/>
<dbReference type="PANTHER" id="PTHR24264">
    <property type="entry name" value="TRYPSIN-RELATED"/>
    <property type="match status" value="1"/>
</dbReference>
<evidence type="ECO:0000256" key="11">
    <source>
        <dbReference type="ARBA" id="ARBA00038868"/>
    </source>
</evidence>
<dbReference type="GO" id="GO:0005615">
    <property type="term" value="C:extracellular space"/>
    <property type="evidence" value="ECO:0007669"/>
    <property type="project" value="TreeGrafter"/>
</dbReference>
<dbReference type="SUPFAM" id="SSF57440">
    <property type="entry name" value="Kringle-like"/>
    <property type="match status" value="1"/>
</dbReference>
<dbReference type="GO" id="GO:0006508">
    <property type="term" value="P:proteolysis"/>
    <property type="evidence" value="ECO:0007669"/>
    <property type="project" value="UniProtKB-KW"/>
</dbReference>
<dbReference type="InterPro" id="IPR043504">
    <property type="entry name" value="Peptidase_S1_PA_chymotrypsin"/>
</dbReference>
<evidence type="ECO:0000256" key="10">
    <source>
        <dbReference type="ARBA" id="ARBA00036320"/>
    </source>
</evidence>
<dbReference type="PROSITE" id="PS00134">
    <property type="entry name" value="TRYPSIN_HIS"/>
    <property type="match status" value="1"/>
</dbReference>
<dbReference type="SMART" id="SM00020">
    <property type="entry name" value="Tryp_SPc"/>
    <property type="match status" value="1"/>
</dbReference>
<dbReference type="CDD" id="cd00054">
    <property type="entry name" value="EGF_CA"/>
    <property type="match status" value="2"/>
</dbReference>
<comment type="catalytic activity">
    <reaction evidence="10">
        <text>Preferential cleavage: Arg-|-Xaa, Lys-|-Xaa.</text>
        <dbReference type="EC" id="3.4.21.4"/>
    </reaction>
</comment>
<reference evidence="20" key="2">
    <citation type="submission" date="2025-08" db="UniProtKB">
        <authorList>
            <consortium name="RefSeq"/>
        </authorList>
    </citation>
    <scope>IDENTIFICATION</scope>
    <source>
        <tissue evidence="20">Blood</tissue>
    </source>
</reference>
<evidence type="ECO:0000256" key="1">
    <source>
        <dbReference type="ARBA" id="ARBA00004239"/>
    </source>
</evidence>
<dbReference type="SMART" id="SM00179">
    <property type="entry name" value="EGF_CA"/>
    <property type="match status" value="2"/>
</dbReference>
<dbReference type="PROSITE" id="PS00021">
    <property type="entry name" value="KRINGLE_1"/>
    <property type="match status" value="1"/>
</dbReference>
<dbReference type="OrthoDB" id="9937281at2759"/>
<evidence type="ECO:0000256" key="6">
    <source>
        <dbReference type="ARBA" id="ARBA00022729"/>
    </source>
</evidence>
<evidence type="ECO:0000259" key="18">
    <source>
        <dbReference type="PROSITE" id="PS50240"/>
    </source>
</evidence>
<evidence type="ECO:0000256" key="5">
    <source>
        <dbReference type="ARBA" id="ARBA00022670"/>
    </source>
</evidence>
<feature type="domain" description="Peptidase S1" evidence="18">
    <location>
        <begin position="314"/>
        <end position="557"/>
    </location>
</feature>
<dbReference type="FunFam" id="2.40.20.10:FF:000001">
    <property type="entry name" value="Urokinase-type plasminogen activator"/>
    <property type="match status" value="1"/>
</dbReference>
<evidence type="ECO:0000256" key="15">
    <source>
        <dbReference type="SAM" id="SignalP"/>
    </source>
</evidence>
<dbReference type="SUPFAM" id="SSF50494">
    <property type="entry name" value="Trypsin-like serine proteases"/>
    <property type="match status" value="1"/>
</dbReference>
<dbReference type="InterPro" id="IPR018114">
    <property type="entry name" value="TRYPSIN_HIS"/>
</dbReference>
<dbReference type="PRINTS" id="PR00018">
    <property type="entry name" value="KRINGLE"/>
</dbReference>
<evidence type="ECO:0000259" key="17">
    <source>
        <dbReference type="PROSITE" id="PS50070"/>
    </source>
</evidence>
<dbReference type="Gene3D" id="2.10.25.10">
    <property type="entry name" value="Laminin"/>
    <property type="match status" value="2"/>
</dbReference>
<feature type="signal peptide" evidence="15">
    <location>
        <begin position="1"/>
        <end position="20"/>
    </location>
</feature>
<evidence type="ECO:0000256" key="14">
    <source>
        <dbReference type="RuleBase" id="RU363034"/>
    </source>
</evidence>
<dbReference type="InterPro" id="IPR038178">
    <property type="entry name" value="Kringle_sf"/>
</dbReference>
<dbReference type="GO" id="GO:0005509">
    <property type="term" value="F:calcium ion binding"/>
    <property type="evidence" value="ECO:0007669"/>
    <property type="project" value="InterPro"/>
</dbReference>
<evidence type="ECO:0000256" key="4">
    <source>
        <dbReference type="ARBA" id="ARBA00022572"/>
    </source>
</evidence>
<dbReference type="GeneID" id="124625942"/>